<dbReference type="InterPro" id="IPR011009">
    <property type="entry name" value="Kinase-like_dom_sf"/>
</dbReference>
<dbReference type="EMBL" id="CAUWAG010000003">
    <property type="protein sequence ID" value="CAJ2500753.1"/>
    <property type="molecule type" value="Genomic_DNA"/>
</dbReference>
<evidence type="ECO:0000259" key="5">
    <source>
        <dbReference type="Pfam" id="PF01636"/>
    </source>
</evidence>
<evidence type="ECO:0000256" key="4">
    <source>
        <dbReference type="ARBA" id="ARBA00048679"/>
    </source>
</evidence>
<dbReference type="SUPFAM" id="SSF117782">
    <property type="entry name" value="YbjQ-like"/>
    <property type="match status" value="1"/>
</dbReference>
<proteinExistence type="inferred from homology"/>
<organism evidence="6 7">
    <name type="scientific">Anthostomella pinea</name>
    <dbReference type="NCBI Taxonomy" id="933095"/>
    <lineage>
        <taxon>Eukaryota</taxon>
        <taxon>Fungi</taxon>
        <taxon>Dikarya</taxon>
        <taxon>Ascomycota</taxon>
        <taxon>Pezizomycotina</taxon>
        <taxon>Sordariomycetes</taxon>
        <taxon>Xylariomycetidae</taxon>
        <taxon>Xylariales</taxon>
        <taxon>Xylariaceae</taxon>
        <taxon>Anthostomella</taxon>
    </lineage>
</organism>
<reference evidence="6" key="1">
    <citation type="submission" date="2023-10" db="EMBL/GenBank/DDBJ databases">
        <authorList>
            <person name="Hackl T."/>
        </authorList>
    </citation>
    <scope>NUCLEOTIDE SEQUENCE</scope>
</reference>
<evidence type="ECO:0000256" key="1">
    <source>
        <dbReference type="ARBA" id="ARBA00010751"/>
    </source>
</evidence>
<comment type="similarity">
    <text evidence="1">Belongs to the UPF0145 family.</text>
</comment>
<evidence type="ECO:0000313" key="7">
    <source>
        <dbReference type="Proteomes" id="UP001295740"/>
    </source>
</evidence>
<dbReference type="PANTHER" id="PTHR34068:SF2">
    <property type="entry name" value="UPF0145 PROTEIN SCO3412"/>
    <property type="match status" value="1"/>
</dbReference>
<protein>
    <recommendedName>
        <fullName evidence="2">non-specific serine/threonine protein kinase</fullName>
        <ecNumber evidence="2">2.7.11.1</ecNumber>
    </recommendedName>
</protein>
<dbReference type="InterPro" id="IPR002575">
    <property type="entry name" value="Aminoglycoside_PTrfase"/>
</dbReference>
<comment type="caution">
    <text evidence="6">The sequence shown here is derived from an EMBL/GenBank/DDBJ whole genome shotgun (WGS) entry which is preliminary data.</text>
</comment>
<evidence type="ECO:0000256" key="3">
    <source>
        <dbReference type="ARBA" id="ARBA00047899"/>
    </source>
</evidence>
<comment type="catalytic activity">
    <reaction evidence="3">
        <text>L-threonyl-[protein] + ATP = O-phospho-L-threonyl-[protein] + ADP + H(+)</text>
        <dbReference type="Rhea" id="RHEA:46608"/>
        <dbReference type="Rhea" id="RHEA-COMP:11060"/>
        <dbReference type="Rhea" id="RHEA-COMP:11605"/>
        <dbReference type="ChEBI" id="CHEBI:15378"/>
        <dbReference type="ChEBI" id="CHEBI:30013"/>
        <dbReference type="ChEBI" id="CHEBI:30616"/>
        <dbReference type="ChEBI" id="CHEBI:61977"/>
        <dbReference type="ChEBI" id="CHEBI:456216"/>
        <dbReference type="EC" id="2.7.11.1"/>
    </reaction>
</comment>
<comment type="catalytic activity">
    <reaction evidence="4">
        <text>L-seryl-[protein] + ATP = O-phospho-L-seryl-[protein] + ADP + H(+)</text>
        <dbReference type="Rhea" id="RHEA:17989"/>
        <dbReference type="Rhea" id="RHEA-COMP:9863"/>
        <dbReference type="Rhea" id="RHEA-COMP:11604"/>
        <dbReference type="ChEBI" id="CHEBI:15378"/>
        <dbReference type="ChEBI" id="CHEBI:29999"/>
        <dbReference type="ChEBI" id="CHEBI:30616"/>
        <dbReference type="ChEBI" id="CHEBI:83421"/>
        <dbReference type="ChEBI" id="CHEBI:456216"/>
        <dbReference type="EC" id="2.7.11.1"/>
    </reaction>
</comment>
<dbReference type="PANTHER" id="PTHR34068">
    <property type="entry name" value="UPF0145 PROTEIN YBJQ"/>
    <property type="match status" value="1"/>
</dbReference>
<dbReference type="Gene3D" id="3.90.1200.10">
    <property type="match status" value="1"/>
</dbReference>
<dbReference type="Pfam" id="PF01906">
    <property type="entry name" value="YbjQ_1"/>
    <property type="match status" value="1"/>
</dbReference>
<dbReference type="AlphaFoldDB" id="A0AAI8V4G0"/>
<dbReference type="InterPro" id="IPR008266">
    <property type="entry name" value="Tyr_kinase_AS"/>
</dbReference>
<dbReference type="EC" id="2.7.11.1" evidence="2"/>
<dbReference type="InterPro" id="IPR002765">
    <property type="entry name" value="UPF0145_YbjQ-like"/>
</dbReference>
<feature type="domain" description="Aminoglycoside phosphotransferase" evidence="5">
    <location>
        <begin position="136"/>
        <end position="225"/>
    </location>
</feature>
<evidence type="ECO:0000313" key="6">
    <source>
        <dbReference type="EMBL" id="CAJ2500753.1"/>
    </source>
</evidence>
<dbReference type="GO" id="GO:0004674">
    <property type="term" value="F:protein serine/threonine kinase activity"/>
    <property type="evidence" value="ECO:0007669"/>
    <property type="project" value="UniProtKB-EC"/>
</dbReference>
<evidence type="ECO:0000256" key="2">
    <source>
        <dbReference type="ARBA" id="ARBA00012513"/>
    </source>
</evidence>
<dbReference type="InterPro" id="IPR035439">
    <property type="entry name" value="UPF0145_dom_sf"/>
</dbReference>
<name>A0AAI8V4G0_9PEZI</name>
<dbReference type="PROSITE" id="PS00109">
    <property type="entry name" value="PROTEIN_KINASE_TYR"/>
    <property type="match status" value="1"/>
</dbReference>
<dbReference type="Gene3D" id="3.30.110.70">
    <property type="entry name" value="Hypothetical protein apc22750. Chain B"/>
    <property type="match status" value="1"/>
</dbReference>
<dbReference type="Pfam" id="PF01636">
    <property type="entry name" value="APH"/>
    <property type="match status" value="1"/>
</dbReference>
<dbReference type="SUPFAM" id="SSF56112">
    <property type="entry name" value="Protein kinase-like (PK-like)"/>
    <property type="match status" value="1"/>
</dbReference>
<accession>A0AAI8V4G0</accession>
<gene>
    <name evidence="6" type="ORF">KHLLAP_LOCUS1221</name>
</gene>
<dbReference type="Proteomes" id="UP001295740">
    <property type="component" value="Unassembled WGS sequence"/>
</dbReference>
<sequence length="337" mass="37322">MIGPSMGTRPYQQPGALPTLGGFNTESEPHCTIPCVLGAVYGSTIYATYKEKDTKTLLKVTGPGAEVKALTYMIYGARDQAVERMTRDCISRGVNAVVAMNFSEGELLGCAQVSVYGTAVYFAKNWLNPQTVDPESLQKSWADLGNKLAILEKDERFDYLRNIVAELRGSRGVLLLYSSRHPQVLNHRDLSGTNILLDQDTHAISGIIDWSLADIQPFGMELRVLRQFSGNMNGNGWSDYACREATDGAFWAEFWKVTGIEDPQVRETTKRNAETACKLGVILQFAFKSTLDGKQTDVLSPKPSSFLKEWLKYPSWSDLVLREEDAARLKAGDANTS</sequence>
<keyword evidence="7" id="KW-1185">Reference proteome</keyword>